<dbReference type="OrthoDB" id="4119698at2759"/>
<reference evidence="3 4" key="1">
    <citation type="submission" date="2013-03" db="EMBL/GenBank/DDBJ databases">
        <title>The Genome Sequence of Phialophora europaea CBS 101466.</title>
        <authorList>
            <consortium name="The Broad Institute Genomics Platform"/>
            <person name="Cuomo C."/>
            <person name="de Hoog S."/>
            <person name="Gorbushina A."/>
            <person name="Walker B."/>
            <person name="Young S.K."/>
            <person name="Zeng Q."/>
            <person name="Gargeya S."/>
            <person name="Fitzgerald M."/>
            <person name="Haas B."/>
            <person name="Abouelleil A."/>
            <person name="Allen A.W."/>
            <person name="Alvarado L."/>
            <person name="Arachchi H.M."/>
            <person name="Berlin A.M."/>
            <person name="Chapman S.B."/>
            <person name="Gainer-Dewar J."/>
            <person name="Goldberg J."/>
            <person name="Griggs A."/>
            <person name="Gujja S."/>
            <person name="Hansen M."/>
            <person name="Howarth C."/>
            <person name="Imamovic A."/>
            <person name="Ireland A."/>
            <person name="Larimer J."/>
            <person name="McCowan C."/>
            <person name="Murphy C."/>
            <person name="Pearson M."/>
            <person name="Poon T.W."/>
            <person name="Priest M."/>
            <person name="Roberts A."/>
            <person name="Saif S."/>
            <person name="Shea T."/>
            <person name="Sisk P."/>
            <person name="Sykes S."/>
            <person name="Wortman J."/>
            <person name="Nusbaum C."/>
            <person name="Birren B."/>
        </authorList>
    </citation>
    <scope>NUCLEOTIDE SEQUENCE [LARGE SCALE GENOMIC DNA]</scope>
    <source>
        <strain evidence="3 4">CBS 101466</strain>
    </source>
</reference>
<keyword evidence="4" id="KW-1185">Reference proteome</keyword>
<dbReference type="GeneID" id="19978085"/>
<dbReference type="AlphaFoldDB" id="W2S6E1"/>
<dbReference type="Proteomes" id="UP000030752">
    <property type="component" value="Unassembled WGS sequence"/>
</dbReference>
<name>W2S6E1_CYPE1</name>
<evidence type="ECO:0000313" key="4">
    <source>
        <dbReference type="Proteomes" id="UP000030752"/>
    </source>
</evidence>
<proteinExistence type="predicted"/>
<feature type="transmembrane region" description="Helical" evidence="2">
    <location>
        <begin position="55"/>
        <end position="72"/>
    </location>
</feature>
<feature type="compositionally biased region" description="Low complexity" evidence="1">
    <location>
        <begin position="1"/>
        <end position="13"/>
    </location>
</feature>
<gene>
    <name evidence="3" type="ORF">HMPREF1541_10746</name>
</gene>
<dbReference type="EMBL" id="KI635846">
    <property type="protein sequence ID" value="ETN44195.1"/>
    <property type="molecule type" value="Genomic_DNA"/>
</dbReference>
<dbReference type="eggNOG" id="ENOG502RAYC">
    <property type="taxonomic scope" value="Eukaryota"/>
</dbReference>
<dbReference type="VEuPathDB" id="FungiDB:HMPREF1541_10746"/>
<feature type="region of interest" description="Disordered" evidence="1">
    <location>
        <begin position="76"/>
        <end position="125"/>
    </location>
</feature>
<feature type="compositionally biased region" description="Polar residues" evidence="1">
    <location>
        <begin position="33"/>
        <end position="51"/>
    </location>
</feature>
<feature type="region of interest" description="Disordered" evidence="1">
    <location>
        <begin position="1"/>
        <end position="51"/>
    </location>
</feature>
<keyword evidence="2" id="KW-0812">Transmembrane</keyword>
<keyword evidence="2" id="KW-1133">Transmembrane helix</keyword>
<protein>
    <submittedName>
        <fullName evidence="3">Uncharacterized protein</fullName>
    </submittedName>
</protein>
<dbReference type="InParanoid" id="W2S6E1"/>
<keyword evidence="2" id="KW-0472">Membrane</keyword>
<organism evidence="3 4">
    <name type="scientific">Cyphellophora europaea (strain CBS 101466)</name>
    <name type="common">Phialophora europaea</name>
    <dbReference type="NCBI Taxonomy" id="1220924"/>
    <lineage>
        <taxon>Eukaryota</taxon>
        <taxon>Fungi</taxon>
        <taxon>Dikarya</taxon>
        <taxon>Ascomycota</taxon>
        <taxon>Pezizomycotina</taxon>
        <taxon>Eurotiomycetes</taxon>
        <taxon>Chaetothyriomycetidae</taxon>
        <taxon>Chaetothyriales</taxon>
        <taxon>Cyphellophoraceae</taxon>
        <taxon>Cyphellophora</taxon>
    </lineage>
</organism>
<dbReference type="RefSeq" id="XP_008713637.1">
    <property type="nucleotide sequence ID" value="XM_008715415.1"/>
</dbReference>
<evidence type="ECO:0000313" key="3">
    <source>
        <dbReference type="EMBL" id="ETN44195.1"/>
    </source>
</evidence>
<sequence>MSAIARSTRATARLQSFPQIRPVNSVRRFASEGGSSQQEGTAQRASPAKSGTSPAFYGVGALLALVSGYYFIHSDKTPAGGHKEIQEIRRANGNPKDEVRDPRDSGVKTLEQKKAKEEGNLRASK</sequence>
<evidence type="ECO:0000256" key="1">
    <source>
        <dbReference type="SAM" id="MobiDB-lite"/>
    </source>
</evidence>
<accession>W2S6E1</accession>
<evidence type="ECO:0000256" key="2">
    <source>
        <dbReference type="SAM" id="Phobius"/>
    </source>
</evidence>
<dbReference type="HOGENOM" id="CLU_1992545_0_0_1"/>